<protein>
    <submittedName>
        <fullName evidence="5">Transmembrane protein 92 isoform X1</fullName>
    </submittedName>
</protein>
<keyword evidence="3" id="KW-0732">Signal</keyword>
<dbReference type="PANTHER" id="PTHR31359">
    <property type="entry name" value="TRANSMEMBRANE PROTEIN 92"/>
    <property type="match status" value="1"/>
</dbReference>
<feature type="chain" id="PRO_5045194428" evidence="3">
    <location>
        <begin position="27"/>
        <end position="171"/>
    </location>
</feature>
<keyword evidence="2" id="KW-1133">Transmembrane helix</keyword>
<evidence type="ECO:0000313" key="4">
    <source>
        <dbReference type="Proteomes" id="UP001652624"/>
    </source>
</evidence>
<dbReference type="Pfam" id="PF11669">
    <property type="entry name" value="WBP-1"/>
    <property type="match status" value="1"/>
</dbReference>
<proteinExistence type="predicted"/>
<evidence type="ECO:0000256" key="1">
    <source>
        <dbReference type="SAM" id="MobiDB-lite"/>
    </source>
</evidence>
<name>A0ABM3YF63_ERIEU</name>
<organism evidence="4 5">
    <name type="scientific">Erinaceus europaeus</name>
    <name type="common">Western European hedgehog</name>
    <dbReference type="NCBI Taxonomy" id="9365"/>
    <lineage>
        <taxon>Eukaryota</taxon>
        <taxon>Metazoa</taxon>
        <taxon>Chordata</taxon>
        <taxon>Craniata</taxon>
        <taxon>Vertebrata</taxon>
        <taxon>Euteleostomi</taxon>
        <taxon>Mammalia</taxon>
        <taxon>Eutheria</taxon>
        <taxon>Laurasiatheria</taxon>
        <taxon>Eulipotyphla</taxon>
        <taxon>Erinaceidae</taxon>
        <taxon>Erinaceinae</taxon>
        <taxon>Erinaceus</taxon>
    </lineage>
</organism>
<evidence type="ECO:0000313" key="5">
    <source>
        <dbReference type="RefSeq" id="XP_060059678.1"/>
    </source>
</evidence>
<feature type="region of interest" description="Disordered" evidence="1">
    <location>
        <begin position="98"/>
        <end position="171"/>
    </location>
</feature>
<feature type="transmembrane region" description="Helical" evidence="2">
    <location>
        <begin position="66"/>
        <end position="84"/>
    </location>
</feature>
<evidence type="ECO:0000256" key="2">
    <source>
        <dbReference type="SAM" id="Phobius"/>
    </source>
</evidence>
<dbReference type="PANTHER" id="PTHR31359:SF31">
    <property type="entry name" value="TRANSMEMBRANE PROTEIN 92"/>
    <property type="match status" value="1"/>
</dbReference>
<feature type="signal peptide" evidence="3">
    <location>
        <begin position="1"/>
        <end position="26"/>
    </location>
</feature>
<keyword evidence="4" id="KW-1185">Reference proteome</keyword>
<evidence type="ECO:0000256" key="3">
    <source>
        <dbReference type="SAM" id="SignalP"/>
    </source>
</evidence>
<sequence length="171" mass="18444">MSDAWVAGLLPPLLLGLLARLPQAAAICGTILTCPKGFKCCDNICCQEYEVFSGPFRAAGTFPGRIFVIVFLILLPFVCICGLIKRFCRSCGEPEQDPVEEFRGPMETSSSPPMARAPPVATAPILEPPPPYSEIVQKPFPGLPSMEPPPPYSFMSEEPTGADRGIDNPAF</sequence>
<keyword evidence="2" id="KW-0472">Membrane</keyword>
<reference evidence="5" key="1">
    <citation type="submission" date="2025-08" db="UniProtKB">
        <authorList>
            <consortium name="RefSeq"/>
        </authorList>
    </citation>
    <scope>IDENTIFICATION</scope>
</reference>
<dbReference type="Proteomes" id="UP001652624">
    <property type="component" value="Chromosome 12"/>
</dbReference>
<dbReference type="RefSeq" id="XP_060059678.1">
    <property type="nucleotide sequence ID" value="XM_060203695.1"/>
</dbReference>
<accession>A0ABM3YF63</accession>
<dbReference type="GeneID" id="103115799"/>
<dbReference type="InterPro" id="IPR021684">
    <property type="entry name" value="WBP1-like"/>
</dbReference>
<gene>
    <name evidence="5" type="primary">TMEM92</name>
</gene>
<keyword evidence="2 5" id="KW-0812">Transmembrane</keyword>